<dbReference type="STRING" id="223786.SAMN05216234_1138"/>
<feature type="transmembrane region" description="Helical" evidence="2">
    <location>
        <begin position="6"/>
        <end position="24"/>
    </location>
</feature>
<keyword evidence="2" id="KW-0472">Membrane</keyword>
<feature type="coiled-coil region" evidence="1">
    <location>
        <begin position="40"/>
        <end position="74"/>
    </location>
</feature>
<evidence type="ECO:0000256" key="1">
    <source>
        <dbReference type="SAM" id="Coils"/>
    </source>
</evidence>
<dbReference type="Pfam" id="PF19610">
    <property type="entry name" value="DUF6115"/>
    <property type="match status" value="1"/>
</dbReference>
<organism evidence="3 4">
    <name type="scientific">Hydrogenimonas thermophila</name>
    <dbReference type="NCBI Taxonomy" id="223786"/>
    <lineage>
        <taxon>Bacteria</taxon>
        <taxon>Pseudomonadati</taxon>
        <taxon>Campylobacterota</taxon>
        <taxon>Epsilonproteobacteria</taxon>
        <taxon>Campylobacterales</taxon>
        <taxon>Hydrogenimonadaceae</taxon>
        <taxon>Hydrogenimonas</taxon>
    </lineage>
</organism>
<gene>
    <name evidence="3" type="ORF">SAMN05216234_1138</name>
</gene>
<keyword evidence="1" id="KW-0175">Coiled coil</keyword>
<evidence type="ECO:0008006" key="5">
    <source>
        <dbReference type="Google" id="ProtNLM"/>
    </source>
</evidence>
<accession>A0A1I5P0M7</accession>
<dbReference type="InterPro" id="IPR046118">
    <property type="entry name" value="DUF6115"/>
</dbReference>
<dbReference type="AlphaFoldDB" id="A0A1I5P0M7"/>
<dbReference type="Proteomes" id="UP000199227">
    <property type="component" value="Unassembled WGS sequence"/>
</dbReference>
<keyword evidence="2" id="KW-0812">Transmembrane</keyword>
<dbReference type="RefSeq" id="WP_092912054.1">
    <property type="nucleotide sequence ID" value="NZ_CP136592.1"/>
</dbReference>
<proteinExistence type="predicted"/>
<dbReference type="EMBL" id="FOXB01000013">
    <property type="protein sequence ID" value="SFP27547.1"/>
    <property type="molecule type" value="Genomic_DNA"/>
</dbReference>
<evidence type="ECO:0000256" key="2">
    <source>
        <dbReference type="SAM" id="Phobius"/>
    </source>
</evidence>
<evidence type="ECO:0000313" key="3">
    <source>
        <dbReference type="EMBL" id="SFP27547.1"/>
    </source>
</evidence>
<name>A0A1I5P0M7_9BACT</name>
<reference evidence="3 4" key="1">
    <citation type="submission" date="2016-10" db="EMBL/GenBank/DDBJ databases">
        <authorList>
            <person name="de Groot N.N."/>
        </authorList>
    </citation>
    <scope>NUCLEOTIDE SEQUENCE [LARGE SCALE GENOMIC DNA]</scope>
    <source>
        <strain evidence="3 4">EP1-55-1</strain>
    </source>
</reference>
<evidence type="ECO:0000313" key="4">
    <source>
        <dbReference type="Proteomes" id="UP000199227"/>
    </source>
</evidence>
<protein>
    <recommendedName>
        <fullName evidence="5">Periplasmic protein</fullName>
    </recommendedName>
</protein>
<keyword evidence="2" id="KW-1133">Transmembrane helix</keyword>
<sequence>MNEIVLMIAALATVMLIVIIYLTIKDKESTRKIAMLETGIDTLNQELFRITKEIESLKKELKESDEKVLEIDTEMIDSIVHNKLKPFAVQMQNMDEKITFLSEDLFENLERIQNQMRHITFANDHTVPSEKQILQLHSQGMDAESIAKQLRLGKGEVELVLKFSKIHA</sequence>
<keyword evidence="4" id="KW-1185">Reference proteome</keyword>